<accession>A0A239FP47</accession>
<dbReference type="Pfam" id="PF13946">
    <property type="entry name" value="DUF4214"/>
    <property type="match status" value="1"/>
</dbReference>
<dbReference type="GO" id="GO:0005576">
    <property type="term" value="C:extracellular region"/>
    <property type="evidence" value="ECO:0007669"/>
    <property type="project" value="UniProtKB-SubCell"/>
</dbReference>
<dbReference type="InterPro" id="IPR018511">
    <property type="entry name" value="Hemolysin-typ_Ca-bd_CS"/>
</dbReference>
<dbReference type="RefSeq" id="WP_089278191.1">
    <property type="nucleotide sequence ID" value="NZ_FZON01000021.1"/>
</dbReference>
<name>A0A239FP47_9RHOB</name>
<dbReference type="PANTHER" id="PTHR38340">
    <property type="entry name" value="S-LAYER PROTEIN"/>
    <property type="match status" value="1"/>
</dbReference>
<keyword evidence="2" id="KW-0964">Secreted</keyword>
<protein>
    <submittedName>
        <fullName evidence="4">Hemolysin-type calcium-binding repeat-containing protein</fullName>
    </submittedName>
</protein>
<dbReference type="AlphaFoldDB" id="A0A239FP47"/>
<dbReference type="PRINTS" id="PR00313">
    <property type="entry name" value="CABNDNGRPT"/>
</dbReference>
<dbReference type="InterPro" id="IPR011049">
    <property type="entry name" value="Serralysin-like_metalloprot_C"/>
</dbReference>
<dbReference type="InterPro" id="IPR025282">
    <property type="entry name" value="DUF4214"/>
</dbReference>
<dbReference type="PANTHER" id="PTHR38340:SF1">
    <property type="entry name" value="S-LAYER PROTEIN"/>
    <property type="match status" value="1"/>
</dbReference>
<proteinExistence type="predicted"/>
<dbReference type="PROSITE" id="PS00330">
    <property type="entry name" value="HEMOLYSIN_CALCIUM"/>
    <property type="match status" value="1"/>
</dbReference>
<gene>
    <name evidence="4" type="ORF">SAMN04488078_102144</name>
</gene>
<dbReference type="GO" id="GO:0005509">
    <property type="term" value="F:calcium ion binding"/>
    <property type="evidence" value="ECO:0007669"/>
    <property type="project" value="InterPro"/>
</dbReference>
<evidence type="ECO:0000313" key="5">
    <source>
        <dbReference type="Proteomes" id="UP000198440"/>
    </source>
</evidence>
<dbReference type="InterPro" id="IPR001343">
    <property type="entry name" value="Hemolysn_Ca-bd"/>
</dbReference>
<evidence type="ECO:0000256" key="2">
    <source>
        <dbReference type="ARBA" id="ARBA00022525"/>
    </source>
</evidence>
<reference evidence="4 5" key="1">
    <citation type="submission" date="2017-06" db="EMBL/GenBank/DDBJ databases">
        <authorList>
            <person name="Kim H.J."/>
            <person name="Triplett B.A."/>
        </authorList>
    </citation>
    <scope>NUCLEOTIDE SEQUENCE [LARGE SCALE GENOMIC DNA]</scope>
    <source>
        <strain evidence="4 5">DSM 11445</strain>
    </source>
</reference>
<dbReference type="EMBL" id="FZON01000021">
    <property type="protein sequence ID" value="SNS58609.1"/>
    <property type="molecule type" value="Genomic_DNA"/>
</dbReference>
<dbReference type="OrthoDB" id="7433198at2"/>
<feature type="domain" description="DUF4214" evidence="3">
    <location>
        <begin position="475"/>
        <end position="543"/>
    </location>
</feature>
<dbReference type="Pfam" id="PF00353">
    <property type="entry name" value="HemolysinCabind"/>
    <property type="match status" value="5"/>
</dbReference>
<comment type="subcellular location">
    <subcellularLocation>
        <location evidence="1">Secreted</location>
    </subcellularLocation>
</comment>
<organism evidence="4 5">
    <name type="scientific">Antarctobacter heliothermus</name>
    <dbReference type="NCBI Taxonomy" id="74033"/>
    <lineage>
        <taxon>Bacteria</taxon>
        <taxon>Pseudomonadati</taxon>
        <taxon>Pseudomonadota</taxon>
        <taxon>Alphaproteobacteria</taxon>
        <taxon>Rhodobacterales</taxon>
        <taxon>Roseobacteraceae</taxon>
        <taxon>Antarctobacter</taxon>
    </lineage>
</organism>
<dbReference type="InterPro" id="IPR050557">
    <property type="entry name" value="RTX_toxin/Mannuronan_C5-epim"/>
</dbReference>
<evidence type="ECO:0000259" key="3">
    <source>
        <dbReference type="Pfam" id="PF13946"/>
    </source>
</evidence>
<sequence length="650" mass="66108">MAHLASNYSSFETFVQQADSFWTVDLGALNSSGVEGTAVLAMVTDDDGSTYLNIAISATGLTPSQTHAQHIHGLFDANGVPIDSVAPTIADDADRDGMVEVLEGVGQYGDVLLPLSSGGMMPMADATGRVSFIQSYDLGDDSNFFSPVTMTDYTAADIMPLVLREIVLHGVEIPDGIGMGTGGEVSGGANGYIGILPAAAGDIEVATKEEALAILAEHRETASDDVVLTPAADMFDAGPGDDMVDGLGGDDTITGGADNDTLLGGTGADILEGNGGDDAIDAGQMDMNVANAADAGASGGLTLAQYDSGIAGGAGNDMIMGGAGDEILTGDDDSRTAAVTGSVFDAMADGMDTIHGGGGNDEIHTGSWSDGDQGLPNAQTGMMADVAFGDGGDDILRGAGGNDILFGNMGSDNIGGGGGDDMIYGDGAFTGDITGITGQLYRLYLSSFDRDPDAPGFESWATGLGGGDFNLNRVATGFSNSPEFQALYGGGSNEDFVRAMYQNTLDRGADPGGLAHWTGKLDGGASRADVLLGFSESAELKALSASDMVDWVDGQGTNDVLTGNGGANTLSGGYLSDTFVFGTDDGSSHTVTDLETWDMLDFTAFGYADADAAIAQMTQQGADVVFADQNVMVTLEDTQLGQVSGDMVLV</sequence>
<dbReference type="SUPFAM" id="SSF51120">
    <property type="entry name" value="beta-Roll"/>
    <property type="match status" value="3"/>
</dbReference>
<dbReference type="Gene3D" id="2.150.10.10">
    <property type="entry name" value="Serralysin-like metalloprotease, C-terminal"/>
    <property type="match status" value="3"/>
</dbReference>
<dbReference type="Proteomes" id="UP000198440">
    <property type="component" value="Unassembled WGS sequence"/>
</dbReference>
<evidence type="ECO:0000313" key="4">
    <source>
        <dbReference type="EMBL" id="SNS58609.1"/>
    </source>
</evidence>
<evidence type="ECO:0000256" key="1">
    <source>
        <dbReference type="ARBA" id="ARBA00004613"/>
    </source>
</evidence>